<organism evidence="1 2">
    <name type="scientific">Candidatus Harrisonbacteria bacterium RIFCSPLOWO2_01_FULL_40_28</name>
    <dbReference type="NCBI Taxonomy" id="1798406"/>
    <lineage>
        <taxon>Bacteria</taxon>
        <taxon>Candidatus Harrisoniibacteriota</taxon>
    </lineage>
</organism>
<evidence type="ECO:0000313" key="1">
    <source>
        <dbReference type="EMBL" id="OGY64978.1"/>
    </source>
</evidence>
<gene>
    <name evidence="1" type="ORF">A3A04_01240</name>
</gene>
<sequence>MTREEIVEIFRNEHVNEEIIEAMWEPPLGADDLKDFSWREIRFMAMVATKFTYDELADLAEFLLEDDED</sequence>
<dbReference type="EMBL" id="MHJI01000027">
    <property type="protein sequence ID" value="OGY64978.1"/>
    <property type="molecule type" value="Genomic_DNA"/>
</dbReference>
<dbReference type="AlphaFoldDB" id="A0A1G1ZK37"/>
<evidence type="ECO:0000313" key="2">
    <source>
        <dbReference type="Proteomes" id="UP000178517"/>
    </source>
</evidence>
<name>A0A1G1ZK37_9BACT</name>
<dbReference type="STRING" id="1798406.A3A04_01240"/>
<proteinExistence type="predicted"/>
<protein>
    <submittedName>
        <fullName evidence="1">Uncharacterized protein</fullName>
    </submittedName>
</protein>
<reference evidence="1 2" key="1">
    <citation type="journal article" date="2016" name="Nat. Commun.">
        <title>Thousands of microbial genomes shed light on interconnected biogeochemical processes in an aquifer system.</title>
        <authorList>
            <person name="Anantharaman K."/>
            <person name="Brown C.T."/>
            <person name="Hug L.A."/>
            <person name="Sharon I."/>
            <person name="Castelle C.J."/>
            <person name="Probst A.J."/>
            <person name="Thomas B.C."/>
            <person name="Singh A."/>
            <person name="Wilkins M.J."/>
            <person name="Karaoz U."/>
            <person name="Brodie E.L."/>
            <person name="Williams K.H."/>
            <person name="Hubbard S.S."/>
            <person name="Banfield J.F."/>
        </authorList>
    </citation>
    <scope>NUCLEOTIDE SEQUENCE [LARGE SCALE GENOMIC DNA]</scope>
</reference>
<accession>A0A1G1ZK37</accession>
<dbReference type="Proteomes" id="UP000178517">
    <property type="component" value="Unassembled WGS sequence"/>
</dbReference>
<comment type="caution">
    <text evidence="1">The sequence shown here is derived from an EMBL/GenBank/DDBJ whole genome shotgun (WGS) entry which is preliminary data.</text>
</comment>